<name>A0A8J3U8R5_9ACTN</name>
<proteinExistence type="predicted"/>
<dbReference type="EMBL" id="BOOP01000028">
    <property type="protein sequence ID" value="GII40703.1"/>
    <property type="molecule type" value="Genomic_DNA"/>
</dbReference>
<feature type="transmembrane region" description="Helical" evidence="1">
    <location>
        <begin position="380"/>
        <end position="397"/>
    </location>
</feature>
<feature type="transmembrane region" description="Helical" evidence="1">
    <location>
        <begin position="111"/>
        <end position="132"/>
    </location>
</feature>
<feature type="transmembrane region" description="Helical" evidence="1">
    <location>
        <begin position="343"/>
        <end position="360"/>
    </location>
</feature>
<feature type="transmembrane region" description="Helical" evidence="1">
    <location>
        <begin position="246"/>
        <end position="263"/>
    </location>
</feature>
<evidence type="ECO:0000313" key="2">
    <source>
        <dbReference type="EMBL" id="GII40703.1"/>
    </source>
</evidence>
<evidence type="ECO:0000256" key="1">
    <source>
        <dbReference type="SAM" id="Phobius"/>
    </source>
</evidence>
<organism evidence="2 3">
    <name type="scientific">Planotetraspora phitsanulokensis</name>
    <dbReference type="NCBI Taxonomy" id="575192"/>
    <lineage>
        <taxon>Bacteria</taxon>
        <taxon>Bacillati</taxon>
        <taxon>Actinomycetota</taxon>
        <taxon>Actinomycetes</taxon>
        <taxon>Streptosporangiales</taxon>
        <taxon>Streptosporangiaceae</taxon>
        <taxon>Planotetraspora</taxon>
    </lineage>
</organism>
<protein>
    <submittedName>
        <fullName evidence="2">Uncharacterized protein</fullName>
    </submittedName>
</protein>
<keyword evidence="1" id="KW-1133">Transmembrane helix</keyword>
<feature type="transmembrane region" description="Helical" evidence="1">
    <location>
        <begin position="310"/>
        <end position="331"/>
    </location>
</feature>
<feature type="transmembrane region" description="Helical" evidence="1">
    <location>
        <begin position="417"/>
        <end position="437"/>
    </location>
</feature>
<reference evidence="2 3" key="1">
    <citation type="submission" date="2021-01" db="EMBL/GenBank/DDBJ databases">
        <title>Whole genome shotgun sequence of Planotetraspora phitsanulokensis NBRC 104273.</title>
        <authorList>
            <person name="Komaki H."/>
            <person name="Tamura T."/>
        </authorList>
    </citation>
    <scope>NUCLEOTIDE SEQUENCE [LARGE SCALE GENOMIC DNA]</scope>
    <source>
        <strain evidence="2 3">NBRC 104273</strain>
    </source>
</reference>
<dbReference type="RefSeq" id="WP_204076211.1">
    <property type="nucleotide sequence ID" value="NZ_BAABHI010000002.1"/>
</dbReference>
<sequence length="622" mass="66083">MTKVISDVTPRPEPPRIRITLPAETVALLSAWGAFVRRNGVMLAAVVLLVLQLWWRAEVVSLAYFKEDDFEFAARAVDGPLSWDYLTRVHYGQFMPVGFALAWFVTRIAPYSWGLAAGSMLVLFTVSGLAVLRMLVVLFGRRRAILVPLAVYLFAPFTVPALTWWSAALNLVPLLVAIPMAITSHVLHLRDGRLLHAVAATAWLVVGLCSFLKAAALPPLLFALTLAYFSDGGGVRGVLRRHAGLWAAYAAVVVAYVAGYLVAGRDTADMSGWPTLPEGLGFIKKLLLDTFLGTTLGGPWKWFSGPDRAVASPPALLVGLAAVVALALLVVTARYRRRALRAWGLLLGYLVVADVVPTYYGRVHILGAFHGMETRYVVDAAPVLALAVGAALLPFTGEDRPYRARPPRDLVTGAGGLLLGGFLVGSLASVSVLSSYLGNDRAHAYLTTAAAALRTAPQDAVILDRRAPGDVIDAAYGEYAMTSRVLAPLATPAQRERMRHPAPSTNVLVVDDQGRLRAAEGSGERTAAPGGCYPVAGAGVEIPLQKVPQAGDVVRIGYSSAASAPAVLYLGDRRYDVTIGQGLGRILFTAPANLPKVLVSGLPMGAQICFGDVSVGEAVPAS</sequence>
<dbReference type="Proteomes" id="UP000622547">
    <property type="component" value="Unassembled WGS sequence"/>
</dbReference>
<dbReference type="AlphaFoldDB" id="A0A8J3U8R5"/>
<evidence type="ECO:0000313" key="3">
    <source>
        <dbReference type="Proteomes" id="UP000622547"/>
    </source>
</evidence>
<feature type="transmembrane region" description="Helical" evidence="1">
    <location>
        <begin position="194"/>
        <end position="214"/>
    </location>
</feature>
<keyword evidence="3" id="KW-1185">Reference proteome</keyword>
<keyword evidence="1" id="KW-0472">Membrane</keyword>
<comment type="caution">
    <text evidence="2">The sequence shown here is derived from an EMBL/GenBank/DDBJ whole genome shotgun (WGS) entry which is preliminary data.</text>
</comment>
<keyword evidence="1" id="KW-0812">Transmembrane</keyword>
<feature type="transmembrane region" description="Helical" evidence="1">
    <location>
        <begin position="85"/>
        <end position="105"/>
    </location>
</feature>
<accession>A0A8J3U8R5</accession>
<gene>
    <name evidence="2" type="ORF">Pph01_57060</name>
</gene>
<feature type="transmembrane region" description="Helical" evidence="1">
    <location>
        <begin position="144"/>
        <end position="165"/>
    </location>
</feature>